<dbReference type="InterPro" id="IPR041677">
    <property type="entry name" value="DNA2/NAM7_AAA_11"/>
</dbReference>
<evidence type="ECO:0000256" key="3">
    <source>
        <dbReference type="ARBA" id="ARBA00022801"/>
    </source>
</evidence>
<dbReference type="Proteomes" id="UP000198582">
    <property type="component" value="Unassembled WGS sequence"/>
</dbReference>
<dbReference type="Gene3D" id="3.40.50.300">
    <property type="entry name" value="P-loop containing nucleotide triphosphate hydrolases"/>
    <property type="match status" value="2"/>
</dbReference>
<protein>
    <submittedName>
        <fullName evidence="9">AAA domain-containing protein</fullName>
    </submittedName>
</protein>
<dbReference type="InterPro" id="IPR050534">
    <property type="entry name" value="Coronavir_polyprotein_1ab"/>
</dbReference>
<feature type="region of interest" description="Disordered" evidence="6">
    <location>
        <begin position="240"/>
        <end position="261"/>
    </location>
</feature>
<keyword evidence="5" id="KW-0067">ATP-binding</keyword>
<reference evidence="10" key="1">
    <citation type="submission" date="2016-10" db="EMBL/GenBank/DDBJ databases">
        <authorList>
            <person name="Varghese N."/>
            <person name="Submissions S."/>
        </authorList>
    </citation>
    <scope>NUCLEOTIDE SEQUENCE [LARGE SCALE GENOMIC DNA]</scope>
    <source>
        <strain evidence="10">DSM 44993</strain>
    </source>
</reference>
<dbReference type="PANTHER" id="PTHR43788:SF8">
    <property type="entry name" value="DNA-BINDING PROTEIN SMUBP-2"/>
    <property type="match status" value="1"/>
</dbReference>
<dbReference type="SUPFAM" id="SSF52540">
    <property type="entry name" value="P-loop containing nucleoside triphosphate hydrolases"/>
    <property type="match status" value="2"/>
</dbReference>
<evidence type="ECO:0000259" key="8">
    <source>
        <dbReference type="Pfam" id="PF13087"/>
    </source>
</evidence>
<feature type="domain" description="DNA2/NAM7 helicase helicase" evidence="7">
    <location>
        <begin position="803"/>
        <end position="888"/>
    </location>
</feature>
<keyword evidence="10" id="KW-1185">Reference proteome</keyword>
<dbReference type="GO" id="GO:0016787">
    <property type="term" value="F:hydrolase activity"/>
    <property type="evidence" value="ECO:0007669"/>
    <property type="project" value="UniProtKB-KW"/>
</dbReference>
<feature type="domain" description="DNA2/NAM7 helicase-like C-terminal" evidence="8">
    <location>
        <begin position="994"/>
        <end position="1107"/>
    </location>
</feature>
<organism evidence="9 10">
    <name type="scientific">Amycolatopsis saalfeldensis</name>
    <dbReference type="NCBI Taxonomy" id="394193"/>
    <lineage>
        <taxon>Bacteria</taxon>
        <taxon>Bacillati</taxon>
        <taxon>Actinomycetota</taxon>
        <taxon>Actinomycetes</taxon>
        <taxon>Pseudonocardiales</taxon>
        <taxon>Pseudonocardiaceae</taxon>
        <taxon>Amycolatopsis</taxon>
    </lineage>
</organism>
<dbReference type="InterPro" id="IPR047187">
    <property type="entry name" value="SF1_C_Upf1"/>
</dbReference>
<evidence type="ECO:0000256" key="6">
    <source>
        <dbReference type="SAM" id="MobiDB-lite"/>
    </source>
</evidence>
<evidence type="ECO:0000256" key="2">
    <source>
        <dbReference type="ARBA" id="ARBA00022741"/>
    </source>
</evidence>
<dbReference type="EMBL" id="FOEF01000001">
    <property type="protein sequence ID" value="SEO61591.1"/>
    <property type="molecule type" value="Genomic_DNA"/>
</dbReference>
<evidence type="ECO:0000256" key="5">
    <source>
        <dbReference type="ARBA" id="ARBA00022840"/>
    </source>
</evidence>
<dbReference type="Pfam" id="PF13086">
    <property type="entry name" value="AAA_11"/>
    <property type="match status" value="1"/>
</dbReference>
<accession>A0A1H8R5H6</accession>
<keyword evidence="4" id="KW-0347">Helicase</keyword>
<dbReference type="CDD" id="cd18808">
    <property type="entry name" value="SF1_C_Upf1"/>
    <property type="match status" value="1"/>
</dbReference>
<dbReference type="GO" id="GO:0005524">
    <property type="term" value="F:ATP binding"/>
    <property type="evidence" value="ECO:0007669"/>
    <property type="project" value="UniProtKB-KW"/>
</dbReference>
<name>A0A1H8R5H6_9PSEU</name>
<dbReference type="InterPro" id="IPR027417">
    <property type="entry name" value="P-loop_NTPase"/>
</dbReference>
<comment type="similarity">
    <text evidence="1">Belongs to the DNA2/NAM7 helicase family.</text>
</comment>
<evidence type="ECO:0000256" key="1">
    <source>
        <dbReference type="ARBA" id="ARBA00007913"/>
    </source>
</evidence>
<dbReference type="AlphaFoldDB" id="A0A1H8R5H6"/>
<evidence type="ECO:0000259" key="7">
    <source>
        <dbReference type="Pfam" id="PF13086"/>
    </source>
</evidence>
<proteinExistence type="inferred from homology"/>
<sequence>MRENERAASVVEFWRTLEMFSPQRVPSVSPPGPSTKPTTVVLDLQAGHPAPWSKEHPLSAIRLRDKTTWQFTVYGGLYTTAKVRSELTRAFGQDNVPADARSDERTAVFACTLDEDGALVENSPVLSSCAWAVSRLRSPGLEDPSWLDGFALEESSFRSGLNRLAPNRKSERPTPLETVGAAVADHARGAARDAAAEGAKTTGTAVKAVVATGVSSVAGPIVGGIAASVAGKFAEKLLTPSSGGKPADDGAPPDNSHGPRIHMTRDTLLAFTAELVKELGLDEALEAGGVRVKCTPVSITTAEATSEQNFLNSYLADDLAEVAEVVRAGSHGAALATYLTDERSIPISDRIDVRTRRDAQLAGVEPNLIPGARWPSAPDRPLVVSQQFAVNRAILELADSEGLFAVNGPPGTGKTTMLRDLLAGIVLGRARKLAELRNPLDAYTDVTETVELSKWYHPGVRPLIPELTGFEMVVATSGNKAAANVTREIPGLGAVTGAEPEAAAADYFPELASHLLGQPAWGLAAATLGNMSLRKDFADKFWWSGKESDDEPAGMLRILKEAEPLSPEEWRAAAAAFRKADEEVRDLGRIRQAVATDITEHARCLRLVRDAELRVRQSHEHCAQLAETLRQVVAARERAAQLARGLEQVVASWQAQKPGFWASLCSMFRLGREWRKRHRTLSGQHFEALQEFNGRLVEATNLAALTQAAQAEARHLEAGLAQTRSVLASIDARIKTARVQWPGTVPAGPEFEDEEDFQRCAPWADTEFTSARNRLFFAALALHKSFLFAAIQPARDNLAVLAKALQGKQKLLPETALAAWQSLFLVVPVVSTTFASLPRLFSDLGTKALGWLFVDEAGQATTQQAVGGLWRCRRAVIVGDPQQLEPIVTVPLPAQHALRNRLRVHEQWLPETTSAQGVADRHARHGTALPSTDGEGQIWVGAPLRVHRRCDRPMFQISNAIAYGGDLMIYGTPERGDYPGASSWLDVRSERSRDNWIPAEGEALVRLLAELSAQGVPLSSIRVISPFRDVVRECPRMINGFFGSEIFPSANVGTVHTVQGQESDVVVLVLGSAPHKPGARAWAASKPNLLNVAASRAKRRLYVIGNRERWAHLRYFSLLAATLPVQAEPQP</sequence>
<keyword evidence="2" id="KW-0547">Nucleotide-binding</keyword>
<dbReference type="PANTHER" id="PTHR43788">
    <property type="entry name" value="DNA2/NAM7 HELICASE FAMILY MEMBER"/>
    <property type="match status" value="1"/>
</dbReference>
<evidence type="ECO:0000313" key="10">
    <source>
        <dbReference type="Proteomes" id="UP000198582"/>
    </source>
</evidence>
<gene>
    <name evidence="9" type="ORF">SAMN04489732_101629</name>
</gene>
<evidence type="ECO:0000313" key="9">
    <source>
        <dbReference type="EMBL" id="SEO61591.1"/>
    </source>
</evidence>
<dbReference type="InterPro" id="IPR041679">
    <property type="entry name" value="DNA2/NAM7-like_C"/>
</dbReference>
<evidence type="ECO:0000256" key="4">
    <source>
        <dbReference type="ARBA" id="ARBA00022806"/>
    </source>
</evidence>
<dbReference type="Pfam" id="PF13087">
    <property type="entry name" value="AAA_12"/>
    <property type="match status" value="1"/>
</dbReference>
<feature type="region of interest" description="Disordered" evidence="6">
    <location>
        <begin position="913"/>
        <end position="932"/>
    </location>
</feature>
<keyword evidence="3" id="KW-0378">Hydrolase</keyword>
<dbReference type="GO" id="GO:0043139">
    <property type="term" value="F:5'-3' DNA helicase activity"/>
    <property type="evidence" value="ECO:0007669"/>
    <property type="project" value="TreeGrafter"/>
</dbReference>
<dbReference type="RefSeq" id="WP_245787112.1">
    <property type="nucleotide sequence ID" value="NZ_FOEF01000001.1"/>
</dbReference>
<dbReference type="STRING" id="394193.SAMN04489732_101629"/>